<evidence type="ECO:0000313" key="8">
    <source>
        <dbReference type="EMBL" id="GMN32543.1"/>
    </source>
</evidence>
<accession>A0AA88CRY5</accession>
<dbReference type="EMBL" id="BTGU01000003">
    <property type="protein sequence ID" value="GMN32543.1"/>
    <property type="molecule type" value="Genomic_DNA"/>
</dbReference>
<keyword evidence="9" id="KW-1185">Reference proteome</keyword>
<dbReference type="Proteomes" id="UP001187192">
    <property type="component" value="Unassembled WGS sequence"/>
</dbReference>
<dbReference type="SUPFAM" id="SSF57850">
    <property type="entry name" value="RING/U-box"/>
    <property type="match status" value="1"/>
</dbReference>
<dbReference type="AlphaFoldDB" id="A0AA88CRY5"/>
<evidence type="ECO:0000256" key="3">
    <source>
        <dbReference type="ARBA" id="ARBA00022723"/>
    </source>
</evidence>
<evidence type="ECO:0000256" key="4">
    <source>
        <dbReference type="ARBA" id="ARBA00022771"/>
    </source>
</evidence>
<dbReference type="GO" id="GO:0016567">
    <property type="term" value="P:protein ubiquitination"/>
    <property type="evidence" value="ECO:0007669"/>
    <property type="project" value="TreeGrafter"/>
</dbReference>
<dbReference type="PROSITE" id="PS50089">
    <property type="entry name" value="ZF_RING_2"/>
    <property type="match status" value="1"/>
</dbReference>
<dbReference type="InterPro" id="IPR013083">
    <property type="entry name" value="Znf_RING/FYVE/PHD"/>
</dbReference>
<organism evidence="8 9">
    <name type="scientific">Ficus carica</name>
    <name type="common">Common fig</name>
    <dbReference type="NCBI Taxonomy" id="3494"/>
    <lineage>
        <taxon>Eukaryota</taxon>
        <taxon>Viridiplantae</taxon>
        <taxon>Streptophyta</taxon>
        <taxon>Embryophyta</taxon>
        <taxon>Tracheophyta</taxon>
        <taxon>Spermatophyta</taxon>
        <taxon>Magnoliopsida</taxon>
        <taxon>eudicotyledons</taxon>
        <taxon>Gunneridae</taxon>
        <taxon>Pentapetalae</taxon>
        <taxon>rosids</taxon>
        <taxon>fabids</taxon>
        <taxon>Rosales</taxon>
        <taxon>Moraceae</taxon>
        <taxon>Ficeae</taxon>
        <taxon>Ficus</taxon>
    </lineage>
</organism>
<keyword evidence="5" id="KW-0862">Zinc</keyword>
<evidence type="ECO:0000256" key="6">
    <source>
        <dbReference type="PROSITE-ProRule" id="PRU00175"/>
    </source>
</evidence>
<gene>
    <name evidence="8" type="ORF">TIFTF001_003713</name>
</gene>
<proteinExistence type="predicted"/>
<sequence>MADYNLEYGIRDVNDSDEDRNLNNYVDSIATERNVYITSRNMNGPENRILSYTGFHFAFFLFHRTRPDIDPLSDARIHSSYLSFSATDPLERFASAHEAKALVTRMLVSDHQFPFYVIDRESGQRLLWKELPADGNGSSSSAVEPVQLEDLDDMITKISEAVARIAREASESGRHSAQIIVKIDKCTVVPHQEFGRVFLLNHHNYDDNILVDDDDDEDEPELNIAIEESFVESATAFGSLPAAKSVVEALEMFKYEGICDQDHKDESKLRETCVICMEEVMIGSQLTRMPCSHHFHRDCIARWLHMNHTCPLCRFELPSQ</sequence>
<protein>
    <recommendedName>
        <fullName evidence="2">RING-type E3 ubiquitin transferase</fullName>
        <ecNumber evidence="2">2.3.2.27</ecNumber>
    </recommendedName>
</protein>
<dbReference type="Gene3D" id="3.30.40.10">
    <property type="entry name" value="Zinc/RING finger domain, C3HC4 (zinc finger)"/>
    <property type="match status" value="1"/>
</dbReference>
<reference evidence="8" key="1">
    <citation type="submission" date="2023-07" db="EMBL/GenBank/DDBJ databases">
        <title>draft genome sequence of fig (Ficus carica).</title>
        <authorList>
            <person name="Takahashi T."/>
            <person name="Nishimura K."/>
        </authorList>
    </citation>
    <scope>NUCLEOTIDE SEQUENCE</scope>
</reference>
<evidence type="ECO:0000259" key="7">
    <source>
        <dbReference type="PROSITE" id="PS50089"/>
    </source>
</evidence>
<dbReference type="InterPro" id="IPR001841">
    <property type="entry name" value="Znf_RING"/>
</dbReference>
<comment type="catalytic activity">
    <reaction evidence="1">
        <text>S-ubiquitinyl-[E2 ubiquitin-conjugating enzyme]-L-cysteine + [acceptor protein]-L-lysine = [E2 ubiquitin-conjugating enzyme]-L-cysteine + N(6)-ubiquitinyl-[acceptor protein]-L-lysine.</text>
        <dbReference type="EC" id="2.3.2.27"/>
    </reaction>
</comment>
<dbReference type="PANTHER" id="PTHR15710:SF217">
    <property type="entry name" value="E3 UBIQUITIN-PROTEIN LIGASE RDUF2"/>
    <property type="match status" value="1"/>
</dbReference>
<dbReference type="SMART" id="SM00184">
    <property type="entry name" value="RING"/>
    <property type="match status" value="1"/>
</dbReference>
<dbReference type="EC" id="2.3.2.27" evidence="2"/>
<dbReference type="GO" id="GO:0008270">
    <property type="term" value="F:zinc ion binding"/>
    <property type="evidence" value="ECO:0007669"/>
    <property type="project" value="UniProtKB-KW"/>
</dbReference>
<keyword evidence="4 6" id="KW-0863">Zinc-finger</keyword>
<keyword evidence="3" id="KW-0479">Metal-binding</keyword>
<dbReference type="GO" id="GO:0061630">
    <property type="term" value="F:ubiquitin protein ligase activity"/>
    <property type="evidence" value="ECO:0007669"/>
    <property type="project" value="UniProtKB-EC"/>
</dbReference>
<feature type="domain" description="RING-type" evidence="7">
    <location>
        <begin position="273"/>
        <end position="314"/>
    </location>
</feature>
<name>A0AA88CRY5_FICCA</name>
<dbReference type="CDD" id="cd16454">
    <property type="entry name" value="RING-H2_PA-TM-RING"/>
    <property type="match status" value="1"/>
</dbReference>
<evidence type="ECO:0000256" key="1">
    <source>
        <dbReference type="ARBA" id="ARBA00000900"/>
    </source>
</evidence>
<dbReference type="PANTHER" id="PTHR15710">
    <property type="entry name" value="E3 UBIQUITIN-PROTEIN LIGASE PRAJA"/>
    <property type="match status" value="1"/>
</dbReference>
<evidence type="ECO:0000313" key="9">
    <source>
        <dbReference type="Proteomes" id="UP001187192"/>
    </source>
</evidence>
<dbReference type="GO" id="GO:0005737">
    <property type="term" value="C:cytoplasm"/>
    <property type="evidence" value="ECO:0007669"/>
    <property type="project" value="TreeGrafter"/>
</dbReference>
<dbReference type="Pfam" id="PF13639">
    <property type="entry name" value="zf-RING_2"/>
    <property type="match status" value="1"/>
</dbReference>
<evidence type="ECO:0000256" key="5">
    <source>
        <dbReference type="ARBA" id="ARBA00022833"/>
    </source>
</evidence>
<comment type="caution">
    <text evidence="8">The sequence shown here is derived from an EMBL/GenBank/DDBJ whole genome shotgun (WGS) entry which is preliminary data.</text>
</comment>
<evidence type="ECO:0000256" key="2">
    <source>
        <dbReference type="ARBA" id="ARBA00012483"/>
    </source>
</evidence>